<name>A0A4R6SKP7_LABRH</name>
<keyword evidence="3" id="KW-0732">Signal</keyword>
<keyword evidence="2" id="KW-0472">Membrane</keyword>
<sequence length="558" mass="58757">MWGRGALILAFLAAAAQPTFPSIPGFPTPGSGQPTFTVPPPTGGPAPSSPSMPVIPRSDVVTMKLGADGTLAVTEIVAVPKNATMTRTVALHDQAVRDATVDGAGTVHVTADAMTIKLDGGKATVQYTVTGAVTDARGKPELRWRPVGGWDTDLILARVSLTTPRPPLSVACLSGPEGSTTPCKSVHTDAKAVTRTTQLQLRAGDRIDLTAVLDPGSVKVDTVDTAAATTDDDGTGPFALTWFSGTGLVTLLALLLAGFALLWVLRGRDAKPQAREPVPVLRHEGEHVVFVPPEEILPGRLGTVLDEYVDVKDVSATVVDLAVRGYLLVVHGVAADGSPDWQLVRHRPADADLAGYERVLLDTLLPQGIESASLADLRANPVDLTPVRDALYNDVVARGFFGTRPDDRRSRYSLAGATVAVLGVLVTLVLAFTVGSALIGLAVVLAGLVVLVGARWMPARTGQGSALLGAADDLTAHLSTTVPEQLPAADREPVFARSLPYALVLRQSERWLQVYPESEEGRYWYVAGEQPRPFAVDFQDFNSALDAALAGSGRLRSG</sequence>
<accession>A0A4R6SKP7</accession>
<dbReference type="AlphaFoldDB" id="A0A4R6SKP7"/>
<feature type="transmembrane region" description="Helical" evidence="2">
    <location>
        <begin position="438"/>
        <end position="457"/>
    </location>
</feature>
<evidence type="ECO:0000256" key="1">
    <source>
        <dbReference type="SAM" id="MobiDB-lite"/>
    </source>
</evidence>
<evidence type="ECO:0000259" key="4">
    <source>
        <dbReference type="Pfam" id="PF20990"/>
    </source>
</evidence>
<gene>
    <name evidence="5" type="ORF">EV186_10171</name>
</gene>
<reference evidence="5 6" key="1">
    <citation type="submission" date="2019-03" db="EMBL/GenBank/DDBJ databases">
        <title>Genomic Encyclopedia of Type Strains, Phase IV (KMG-IV): sequencing the most valuable type-strain genomes for metagenomic binning, comparative biology and taxonomic classification.</title>
        <authorList>
            <person name="Goeker M."/>
        </authorList>
    </citation>
    <scope>NUCLEOTIDE SEQUENCE [LARGE SCALE GENOMIC DNA]</scope>
    <source>
        <strain evidence="5 6">DSM 45361</strain>
    </source>
</reference>
<feature type="compositionally biased region" description="Pro residues" evidence="1">
    <location>
        <begin position="37"/>
        <end position="50"/>
    </location>
</feature>
<protein>
    <submittedName>
        <fullName evidence="5">Putative membrane protein DUF2207</fullName>
    </submittedName>
</protein>
<evidence type="ECO:0000313" key="5">
    <source>
        <dbReference type="EMBL" id="TDQ04130.1"/>
    </source>
</evidence>
<proteinExistence type="predicted"/>
<feature type="chain" id="PRO_5039465624" evidence="3">
    <location>
        <begin position="22"/>
        <end position="558"/>
    </location>
</feature>
<dbReference type="OrthoDB" id="143710at2"/>
<dbReference type="InterPro" id="IPR048389">
    <property type="entry name" value="YciQ-like_C"/>
</dbReference>
<evidence type="ECO:0000256" key="3">
    <source>
        <dbReference type="SAM" id="SignalP"/>
    </source>
</evidence>
<keyword evidence="2" id="KW-0812">Transmembrane</keyword>
<feature type="transmembrane region" description="Helical" evidence="2">
    <location>
        <begin position="242"/>
        <end position="265"/>
    </location>
</feature>
<evidence type="ECO:0000313" key="6">
    <source>
        <dbReference type="Proteomes" id="UP000295444"/>
    </source>
</evidence>
<keyword evidence="6" id="KW-1185">Reference proteome</keyword>
<dbReference type="Proteomes" id="UP000295444">
    <property type="component" value="Unassembled WGS sequence"/>
</dbReference>
<organism evidence="5 6">
    <name type="scientific">Labedaea rhizosphaerae</name>
    <dbReference type="NCBI Taxonomy" id="598644"/>
    <lineage>
        <taxon>Bacteria</taxon>
        <taxon>Bacillati</taxon>
        <taxon>Actinomycetota</taxon>
        <taxon>Actinomycetes</taxon>
        <taxon>Pseudonocardiales</taxon>
        <taxon>Pseudonocardiaceae</taxon>
        <taxon>Labedaea</taxon>
    </lineage>
</organism>
<feature type="transmembrane region" description="Helical" evidence="2">
    <location>
        <begin position="412"/>
        <end position="432"/>
    </location>
</feature>
<dbReference type="RefSeq" id="WP_133847094.1">
    <property type="nucleotide sequence ID" value="NZ_SNXZ01000001.1"/>
</dbReference>
<feature type="domain" description="Predicted membrane protein YciQ-like C-terminal" evidence="4">
    <location>
        <begin position="292"/>
        <end position="512"/>
    </location>
</feature>
<comment type="caution">
    <text evidence="5">The sequence shown here is derived from an EMBL/GenBank/DDBJ whole genome shotgun (WGS) entry which is preliminary data.</text>
</comment>
<evidence type="ECO:0000256" key="2">
    <source>
        <dbReference type="SAM" id="Phobius"/>
    </source>
</evidence>
<dbReference type="Pfam" id="PF20990">
    <property type="entry name" value="DUF2207_C"/>
    <property type="match status" value="1"/>
</dbReference>
<feature type="signal peptide" evidence="3">
    <location>
        <begin position="1"/>
        <end position="21"/>
    </location>
</feature>
<dbReference type="EMBL" id="SNXZ01000001">
    <property type="protein sequence ID" value="TDQ04130.1"/>
    <property type="molecule type" value="Genomic_DNA"/>
</dbReference>
<feature type="region of interest" description="Disordered" evidence="1">
    <location>
        <begin position="23"/>
        <end position="50"/>
    </location>
</feature>
<keyword evidence="2" id="KW-1133">Transmembrane helix</keyword>